<gene>
    <name evidence="2" type="ORF">Syun_006845</name>
</gene>
<reference evidence="2 3" key="1">
    <citation type="submission" date="2024-01" db="EMBL/GenBank/DDBJ databases">
        <title>Genome assemblies of Stephania.</title>
        <authorList>
            <person name="Yang L."/>
        </authorList>
    </citation>
    <scope>NUCLEOTIDE SEQUENCE [LARGE SCALE GENOMIC DNA]</scope>
    <source>
        <strain evidence="2">YNDBR</strain>
        <tissue evidence="2">Leaf</tissue>
    </source>
</reference>
<dbReference type="InterPro" id="IPR040003">
    <property type="entry name" value="PG18-like"/>
</dbReference>
<keyword evidence="1" id="KW-0175">Coiled coil</keyword>
<feature type="coiled-coil region" evidence="1">
    <location>
        <begin position="240"/>
        <end position="267"/>
    </location>
</feature>
<dbReference type="Proteomes" id="UP001420932">
    <property type="component" value="Unassembled WGS sequence"/>
</dbReference>
<sequence length="384" mass="42998">MSSAAEKVLEVRVLLLLSYHLLKIFTPKDSANATVTSESSATVTVAKAAATTLSTTSTTVTDELESDGESGEEYSNKEGFVFMKEDEFLFLYGDDEVDSIFLDEDSNNIDEVAKFDSDGHDFLEDKLVFGDNGFVIEMISHFKSPRMLKEVVDDVIVKKCGDNYSVERIVETKVKFATVKHFCSLTNCWGMCPSLFVADETDLKNVVDAFFLGKALAEVISERVESTVGELLSTFGRLQAEQQKQVQEFQEEVLERAKREKGKAARESLEAQGVVPKPTLVTLETIDISSEETVNAATLKSVEFDEFSNVDKYLSELEEILEVTSHEPDITIEQNKDDEVEKEIGVIFERLEESQIESEEDQPLVLVKPPTLPCIFVKPYKGWK</sequence>
<name>A0AAP0KZ33_9MAGN</name>
<dbReference type="GO" id="GO:0010027">
    <property type="term" value="P:thylakoid membrane organization"/>
    <property type="evidence" value="ECO:0007669"/>
    <property type="project" value="InterPro"/>
</dbReference>
<dbReference type="Pfam" id="PF20711">
    <property type="entry name" value="DUF6825"/>
    <property type="match status" value="1"/>
</dbReference>
<comment type="caution">
    <text evidence="2">The sequence shown here is derived from an EMBL/GenBank/DDBJ whole genome shotgun (WGS) entry which is preliminary data.</text>
</comment>
<organism evidence="2 3">
    <name type="scientific">Stephania yunnanensis</name>
    <dbReference type="NCBI Taxonomy" id="152371"/>
    <lineage>
        <taxon>Eukaryota</taxon>
        <taxon>Viridiplantae</taxon>
        <taxon>Streptophyta</taxon>
        <taxon>Embryophyta</taxon>
        <taxon>Tracheophyta</taxon>
        <taxon>Spermatophyta</taxon>
        <taxon>Magnoliopsida</taxon>
        <taxon>Ranunculales</taxon>
        <taxon>Menispermaceae</taxon>
        <taxon>Menispermoideae</taxon>
        <taxon>Cissampelideae</taxon>
        <taxon>Stephania</taxon>
    </lineage>
</organism>
<dbReference type="EMBL" id="JBBNAF010000003">
    <property type="protein sequence ID" value="KAK9160504.1"/>
    <property type="molecule type" value="Genomic_DNA"/>
</dbReference>
<dbReference type="PANTHER" id="PTHR35745">
    <property type="entry name" value="BNACNNG14650D PROTEIN"/>
    <property type="match status" value="1"/>
</dbReference>
<evidence type="ECO:0000313" key="2">
    <source>
        <dbReference type="EMBL" id="KAK9160504.1"/>
    </source>
</evidence>
<dbReference type="GO" id="GO:0009535">
    <property type="term" value="C:chloroplast thylakoid membrane"/>
    <property type="evidence" value="ECO:0007669"/>
    <property type="project" value="TreeGrafter"/>
</dbReference>
<protein>
    <submittedName>
        <fullName evidence="2">Uncharacterized protein</fullName>
    </submittedName>
</protein>
<keyword evidence="3" id="KW-1185">Reference proteome</keyword>
<proteinExistence type="predicted"/>
<dbReference type="AlphaFoldDB" id="A0AAP0KZ33"/>
<dbReference type="PANTHER" id="PTHR35745:SF1">
    <property type="entry name" value="OS04G0513000 PROTEIN"/>
    <property type="match status" value="1"/>
</dbReference>
<evidence type="ECO:0000313" key="3">
    <source>
        <dbReference type="Proteomes" id="UP001420932"/>
    </source>
</evidence>
<evidence type="ECO:0000256" key="1">
    <source>
        <dbReference type="SAM" id="Coils"/>
    </source>
</evidence>
<accession>A0AAP0KZ33</accession>